<evidence type="ECO:0008006" key="4">
    <source>
        <dbReference type="Google" id="ProtNLM"/>
    </source>
</evidence>
<protein>
    <recommendedName>
        <fullName evidence="4">Transmembrane protein</fullName>
    </recommendedName>
</protein>
<name>A0A396JTJ9_MEDTR</name>
<keyword evidence="1" id="KW-0812">Transmembrane</keyword>
<dbReference type="AlphaFoldDB" id="A0A396JTJ9"/>
<evidence type="ECO:0000313" key="3">
    <source>
        <dbReference type="Proteomes" id="UP000265566"/>
    </source>
</evidence>
<dbReference type="Proteomes" id="UP000265566">
    <property type="component" value="Chromosome 1"/>
</dbReference>
<dbReference type="PANTHER" id="PTHR36318:SF3">
    <property type="entry name" value="OS06G0581300 PROTEIN"/>
    <property type="match status" value="1"/>
</dbReference>
<evidence type="ECO:0000256" key="1">
    <source>
        <dbReference type="SAM" id="Phobius"/>
    </source>
</evidence>
<organism evidence="2 3">
    <name type="scientific">Medicago truncatula</name>
    <name type="common">Barrel medic</name>
    <name type="synonym">Medicago tribuloides</name>
    <dbReference type="NCBI Taxonomy" id="3880"/>
    <lineage>
        <taxon>Eukaryota</taxon>
        <taxon>Viridiplantae</taxon>
        <taxon>Streptophyta</taxon>
        <taxon>Embryophyta</taxon>
        <taxon>Tracheophyta</taxon>
        <taxon>Spermatophyta</taxon>
        <taxon>Magnoliopsida</taxon>
        <taxon>eudicotyledons</taxon>
        <taxon>Gunneridae</taxon>
        <taxon>Pentapetalae</taxon>
        <taxon>rosids</taxon>
        <taxon>fabids</taxon>
        <taxon>Fabales</taxon>
        <taxon>Fabaceae</taxon>
        <taxon>Papilionoideae</taxon>
        <taxon>50 kb inversion clade</taxon>
        <taxon>NPAAA clade</taxon>
        <taxon>Hologalegina</taxon>
        <taxon>IRL clade</taxon>
        <taxon>Trifolieae</taxon>
        <taxon>Medicago</taxon>
    </lineage>
</organism>
<keyword evidence="1" id="KW-0472">Membrane</keyword>
<dbReference type="InterPro" id="IPR009943">
    <property type="entry name" value="DUF1475"/>
</dbReference>
<dbReference type="Pfam" id="PF07343">
    <property type="entry name" value="DUF1475"/>
    <property type="match status" value="3"/>
</dbReference>
<feature type="transmembrane region" description="Helical" evidence="1">
    <location>
        <begin position="77"/>
        <end position="103"/>
    </location>
</feature>
<dbReference type="Gramene" id="rna5690">
    <property type="protein sequence ID" value="RHN81619.1"/>
    <property type="gene ID" value="gene5690"/>
</dbReference>
<dbReference type="PANTHER" id="PTHR36318">
    <property type="entry name" value="OS06G0581300 PROTEIN"/>
    <property type="match status" value="1"/>
</dbReference>
<accession>A0A396JTJ9</accession>
<keyword evidence="1" id="KW-1133">Transmembrane helix</keyword>
<sequence length="152" mass="17238">MVATLTDFYINVIILSAWVAHKEANWISLILWIISFIFLGSIAPCAYIVVQISKLTSSQDLMYYILLRNDTELKPKYSFVVTLRILFSILGAVMLGTLGYTLVTDGSPFRIELLTSITTCVYVVWQLFQISCYDPAYFILVKHSHRAGLTDV</sequence>
<dbReference type="EMBL" id="PSQE01000001">
    <property type="protein sequence ID" value="RHN81619.1"/>
    <property type="molecule type" value="Genomic_DNA"/>
</dbReference>
<comment type="caution">
    <text evidence="2">The sequence shown here is derived from an EMBL/GenBank/DDBJ whole genome shotgun (WGS) entry which is preliminary data.</text>
</comment>
<proteinExistence type="predicted"/>
<feature type="transmembrane region" description="Helical" evidence="1">
    <location>
        <begin position="26"/>
        <end position="50"/>
    </location>
</feature>
<reference evidence="3" key="1">
    <citation type="journal article" date="2018" name="Nat. Plants">
        <title>Whole-genome landscape of Medicago truncatula symbiotic genes.</title>
        <authorList>
            <person name="Pecrix Y."/>
            <person name="Staton S.E."/>
            <person name="Sallet E."/>
            <person name="Lelandais-Briere C."/>
            <person name="Moreau S."/>
            <person name="Carrere S."/>
            <person name="Blein T."/>
            <person name="Jardinaud M.F."/>
            <person name="Latrasse D."/>
            <person name="Zouine M."/>
            <person name="Zahm M."/>
            <person name="Kreplak J."/>
            <person name="Mayjonade B."/>
            <person name="Satge C."/>
            <person name="Perez M."/>
            <person name="Cauet S."/>
            <person name="Marande W."/>
            <person name="Chantry-Darmon C."/>
            <person name="Lopez-Roques C."/>
            <person name="Bouchez O."/>
            <person name="Berard A."/>
            <person name="Debelle F."/>
            <person name="Munos S."/>
            <person name="Bendahmane A."/>
            <person name="Berges H."/>
            <person name="Niebel A."/>
            <person name="Buitink J."/>
            <person name="Frugier F."/>
            <person name="Benhamed M."/>
            <person name="Crespi M."/>
            <person name="Gouzy J."/>
            <person name="Gamas P."/>
        </authorList>
    </citation>
    <scope>NUCLEOTIDE SEQUENCE [LARGE SCALE GENOMIC DNA]</scope>
    <source>
        <strain evidence="3">cv. Jemalong A17</strain>
    </source>
</reference>
<gene>
    <name evidence="2" type="ORF">MtrunA17_Chr1g0201141</name>
</gene>
<evidence type="ECO:0000313" key="2">
    <source>
        <dbReference type="EMBL" id="RHN81619.1"/>
    </source>
</evidence>
<feature type="transmembrane region" description="Helical" evidence="1">
    <location>
        <begin position="109"/>
        <end position="128"/>
    </location>
</feature>